<gene>
    <name evidence="2" type="ORF">EHS89_06790</name>
</gene>
<evidence type="ECO:0008006" key="4">
    <source>
        <dbReference type="Google" id="ProtNLM"/>
    </source>
</evidence>
<feature type="transmembrane region" description="Helical" evidence="1">
    <location>
        <begin position="12"/>
        <end position="36"/>
    </location>
</feature>
<feature type="transmembrane region" description="Helical" evidence="1">
    <location>
        <begin position="139"/>
        <end position="159"/>
    </location>
</feature>
<accession>A0A3P1SVR7</accession>
<reference evidence="2 3" key="1">
    <citation type="submission" date="2018-11" db="EMBL/GenBank/DDBJ databases">
        <title>The draft genome sequence of Amphritea balenae JAMM 1525T.</title>
        <authorList>
            <person name="Fang Z."/>
            <person name="Zhang Y."/>
            <person name="Han X."/>
        </authorList>
    </citation>
    <scope>NUCLEOTIDE SEQUENCE [LARGE SCALE GENOMIC DNA]</scope>
    <source>
        <strain evidence="2 3">JAMM 1525</strain>
    </source>
</reference>
<evidence type="ECO:0000313" key="2">
    <source>
        <dbReference type="EMBL" id="RRD00223.1"/>
    </source>
</evidence>
<evidence type="ECO:0000313" key="3">
    <source>
        <dbReference type="Proteomes" id="UP000267535"/>
    </source>
</evidence>
<dbReference type="OrthoDB" id="7356530at2"/>
<keyword evidence="3" id="KW-1185">Reference proteome</keyword>
<dbReference type="AlphaFoldDB" id="A0A3P1SVR7"/>
<feature type="transmembrane region" description="Helical" evidence="1">
    <location>
        <begin position="95"/>
        <end position="118"/>
    </location>
</feature>
<keyword evidence="1" id="KW-1133">Transmembrane helix</keyword>
<protein>
    <recommendedName>
        <fullName evidence="4">Copper resistance protein D domain-containing protein</fullName>
    </recommendedName>
</protein>
<proteinExistence type="predicted"/>
<dbReference type="Proteomes" id="UP000267535">
    <property type="component" value="Unassembled WGS sequence"/>
</dbReference>
<keyword evidence="1" id="KW-0472">Membrane</keyword>
<evidence type="ECO:0000256" key="1">
    <source>
        <dbReference type="SAM" id="Phobius"/>
    </source>
</evidence>
<comment type="caution">
    <text evidence="2">The sequence shown here is derived from an EMBL/GenBank/DDBJ whole genome shotgun (WGS) entry which is preliminary data.</text>
</comment>
<name>A0A3P1SVR7_9GAMM</name>
<organism evidence="2 3">
    <name type="scientific">Amphritea balenae</name>
    <dbReference type="NCBI Taxonomy" id="452629"/>
    <lineage>
        <taxon>Bacteria</taxon>
        <taxon>Pseudomonadati</taxon>
        <taxon>Pseudomonadota</taxon>
        <taxon>Gammaproteobacteria</taxon>
        <taxon>Oceanospirillales</taxon>
        <taxon>Oceanospirillaceae</taxon>
        <taxon>Amphritea</taxon>
    </lineage>
</organism>
<feature type="transmembrane region" description="Helical" evidence="1">
    <location>
        <begin position="56"/>
        <end position="75"/>
    </location>
</feature>
<sequence length="160" mass="18802">MESFDLFIMARAVHISGVVLWIGGVAFVTLVLLPAIREMTEPEKRLELFEQLEGRFAIQARIVTLITGLSGLYMLDYLDAWDRYQHLQFWWMHLMTFIWAVFTLVLFVLEPLFLHRWFHHQATINSEKTFRKIQRMHRILLTLSMIAVFGAVMGAHGYAF</sequence>
<keyword evidence="1" id="KW-0812">Transmembrane</keyword>
<dbReference type="EMBL" id="RQXV01000003">
    <property type="protein sequence ID" value="RRD00223.1"/>
    <property type="molecule type" value="Genomic_DNA"/>
</dbReference>